<evidence type="ECO:0000256" key="1">
    <source>
        <dbReference type="SAM" id="Coils"/>
    </source>
</evidence>
<evidence type="ECO:0000313" key="5">
    <source>
        <dbReference type="EMBL" id="CUN48661.1"/>
    </source>
</evidence>
<keyword evidence="6" id="KW-1185">Reference proteome</keyword>
<evidence type="ECO:0000313" key="6">
    <source>
        <dbReference type="Proteomes" id="UP000095546"/>
    </source>
</evidence>
<dbReference type="InterPro" id="IPR016047">
    <property type="entry name" value="M23ase_b-sheet_dom"/>
</dbReference>
<dbReference type="AlphaFoldDB" id="A0A173XA82"/>
<evidence type="ECO:0000256" key="2">
    <source>
        <dbReference type="SAM" id="MobiDB-lite"/>
    </source>
</evidence>
<reference evidence="5 6" key="1">
    <citation type="submission" date="2015-09" db="EMBL/GenBank/DDBJ databases">
        <authorList>
            <consortium name="Pathogen Informatics"/>
        </authorList>
    </citation>
    <scope>NUCLEOTIDE SEQUENCE [LARGE SCALE GENOMIC DNA]</scope>
    <source>
        <strain evidence="5 6">2789STDY5608828</strain>
    </source>
</reference>
<dbReference type="PANTHER" id="PTHR21666:SF270">
    <property type="entry name" value="MUREIN HYDROLASE ACTIVATOR ENVC"/>
    <property type="match status" value="1"/>
</dbReference>
<feature type="transmembrane region" description="Helical" evidence="3">
    <location>
        <begin position="83"/>
        <end position="104"/>
    </location>
</feature>
<dbReference type="EMBL" id="CYYU01000002">
    <property type="protein sequence ID" value="CUN48661.1"/>
    <property type="molecule type" value="Genomic_DNA"/>
</dbReference>
<sequence length="374" mass="39679">MAKKEEQEQNGTPGPKAGVADKTMVMAPVADPSDAPDSKGDAPAEKEEKPKTKKKQTIYTIKLIPDDDGTTKSIRLPARVLKFGLASVAAGALLFVGAFSYSVYSTFANQNGASEIRELREVNNIQQEQLLQLSKKANALQDEIDQLTQLESDLRRMSGAGPAQDDGASDGSGLTNDGTNGKHDGQGGPYVQQPSLDNVSEALDNVEKDIEKRRASLLELQEQLKAQQESLGTPGMVSLPGSLVGSTVSVTTPTGWPARGEVSSPYGLRWNGSDFHPGIDIANDMGTPIVATADGTVTTAGWNAGGYGNMVDIDHGNGIMTRYGHAMQVVVSAGQHVRRGQIIAYMGSTGFSTGPHVHYEVRVNGQTVNPVSYL</sequence>
<accession>A0A173XA82</accession>
<protein>
    <submittedName>
        <fullName evidence="5">Septal ring factor</fullName>
    </submittedName>
</protein>
<dbReference type="STRING" id="187979.ERS852385_00550"/>
<dbReference type="PANTHER" id="PTHR21666">
    <property type="entry name" value="PEPTIDASE-RELATED"/>
    <property type="match status" value="1"/>
</dbReference>
<gene>
    <name evidence="5" type="primary">envC_2</name>
    <name evidence="5" type="ORF">ERS852385_00550</name>
</gene>
<dbReference type="InterPro" id="IPR050570">
    <property type="entry name" value="Cell_wall_metabolism_enzyme"/>
</dbReference>
<feature type="compositionally biased region" description="Basic and acidic residues" evidence="2">
    <location>
        <begin position="36"/>
        <end position="50"/>
    </location>
</feature>
<organism evidence="5 6">
    <name type="scientific">Mitsuokella jalaludinii</name>
    <dbReference type="NCBI Taxonomy" id="187979"/>
    <lineage>
        <taxon>Bacteria</taxon>
        <taxon>Bacillati</taxon>
        <taxon>Bacillota</taxon>
        <taxon>Negativicutes</taxon>
        <taxon>Selenomonadales</taxon>
        <taxon>Selenomonadaceae</taxon>
        <taxon>Mitsuokella</taxon>
    </lineage>
</organism>
<dbReference type="InterPro" id="IPR011055">
    <property type="entry name" value="Dup_hybrid_motif"/>
</dbReference>
<keyword evidence="3" id="KW-0812">Transmembrane</keyword>
<keyword evidence="3" id="KW-1133">Transmembrane helix</keyword>
<dbReference type="eggNOG" id="COG0739">
    <property type="taxonomic scope" value="Bacteria"/>
</dbReference>
<keyword evidence="3" id="KW-0472">Membrane</keyword>
<feature type="region of interest" description="Disordered" evidence="2">
    <location>
        <begin position="157"/>
        <end position="195"/>
    </location>
</feature>
<dbReference type="Pfam" id="PF01551">
    <property type="entry name" value="Peptidase_M23"/>
    <property type="match status" value="1"/>
</dbReference>
<dbReference type="Gene3D" id="2.70.70.10">
    <property type="entry name" value="Glucose Permease (Domain IIA)"/>
    <property type="match status" value="1"/>
</dbReference>
<evidence type="ECO:0000256" key="3">
    <source>
        <dbReference type="SAM" id="Phobius"/>
    </source>
</evidence>
<feature type="region of interest" description="Disordered" evidence="2">
    <location>
        <begin position="1"/>
        <end position="54"/>
    </location>
</feature>
<dbReference type="RefSeq" id="WP_244881849.1">
    <property type="nucleotide sequence ID" value="NZ_CABIWZ010000002.1"/>
</dbReference>
<dbReference type="SUPFAM" id="SSF51261">
    <property type="entry name" value="Duplicated hybrid motif"/>
    <property type="match status" value="1"/>
</dbReference>
<feature type="coiled-coil region" evidence="1">
    <location>
        <begin position="196"/>
        <end position="230"/>
    </location>
</feature>
<dbReference type="Proteomes" id="UP000095546">
    <property type="component" value="Unassembled WGS sequence"/>
</dbReference>
<keyword evidence="1" id="KW-0175">Coiled coil</keyword>
<evidence type="ECO:0000259" key="4">
    <source>
        <dbReference type="Pfam" id="PF01551"/>
    </source>
</evidence>
<feature type="domain" description="M23ase beta-sheet core" evidence="4">
    <location>
        <begin position="275"/>
        <end position="370"/>
    </location>
</feature>
<dbReference type="GO" id="GO:0004222">
    <property type="term" value="F:metalloendopeptidase activity"/>
    <property type="evidence" value="ECO:0007669"/>
    <property type="project" value="TreeGrafter"/>
</dbReference>
<proteinExistence type="predicted"/>
<name>A0A173XA82_9FIRM</name>
<dbReference type="CDD" id="cd12797">
    <property type="entry name" value="M23_peptidase"/>
    <property type="match status" value="1"/>
</dbReference>